<accession>A0ABV6MMW1</accession>
<evidence type="ECO:0000256" key="1">
    <source>
        <dbReference type="SAM" id="SignalP"/>
    </source>
</evidence>
<feature type="signal peptide" evidence="1">
    <location>
        <begin position="1"/>
        <end position="27"/>
    </location>
</feature>
<evidence type="ECO:0000313" key="3">
    <source>
        <dbReference type="Proteomes" id="UP001589810"/>
    </source>
</evidence>
<name>A0ABV6MMW1_9PSEU</name>
<gene>
    <name evidence="2" type="ORF">ACFFH7_09065</name>
</gene>
<dbReference type="RefSeq" id="WP_273942341.1">
    <property type="nucleotide sequence ID" value="NZ_CP097263.1"/>
</dbReference>
<evidence type="ECO:0000313" key="2">
    <source>
        <dbReference type="EMBL" id="MFC0541630.1"/>
    </source>
</evidence>
<evidence type="ECO:0008006" key="4">
    <source>
        <dbReference type="Google" id="ProtNLM"/>
    </source>
</evidence>
<comment type="caution">
    <text evidence="2">The sequence shown here is derived from an EMBL/GenBank/DDBJ whole genome shotgun (WGS) entry which is preliminary data.</text>
</comment>
<protein>
    <recommendedName>
        <fullName evidence="4">Secreted protein</fullName>
    </recommendedName>
</protein>
<sequence>MISMKKVVTAGMLAVALTATTGAVASAAPAGSRVNTCNGANWCSSGVGTAGGGTVWVDFSVSNGSGQATISGIVCPAVGSICGTCQTYKEYVPYHGTYDCGALVHPGDTVSTSVHFYDGSHADITVGWHQ</sequence>
<organism evidence="2 3">
    <name type="scientific">Kutzneria chonburiensis</name>
    <dbReference type="NCBI Taxonomy" id="1483604"/>
    <lineage>
        <taxon>Bacteria</taxon>
        <taxon>Bacillati</taxon>
        <taxon>Actinomycetota</taxon>
        <taxon>Actinomycetes</taxon>
        <taxon>Pseudonocardiales</taxon>
        <taxon>Pseudonocardiaceae</taxon>
        <taxon>Kutzneria</taxon>
    </lineage>
</organism>
<reference evidence="2 3" key="1">
    <citation type="submission" date="2024-09" db="EMBL/GenBank/DDBJ databases">
        <authorList>
            <person name="Sun Q."/>
            <person name="Mori K."/>
        </authorList>
    </citation>
    <scope>NUCLEOTIDE SEQUENCE [LARGE SCALE GENOMIC DNA]</scope>
    <source>
        <strain evidence="2 3">TBRC 1432</strain>
    </source>
</reference>
<keyword evidence="3" id="KW-1185">Reference proteome</keyword>
<proteinExistence type="predicted"/>
<feature type="chain" id="PRO_5046909348" description="Secreted protein" evidence="1">
    <location>
        <begin position="28"/>
        <end position="130"/>
    </location>
</feature>
<dbReference type="Proteomes" id="UP001589810">
    <property type="component" value="Unassembled WGS sequence"/>
</dbReference>
<keyword evidence="1" id="KW-0732">Signal</keyword>
<dbReference type="EMBL" id="JBHLUD010000002">
    <property type="protein sequence ID" value="MFC0541630.1"/>
    <property type="molecule type" value="Genomic_DNA"/>
</dbReference>